<dbReference type="InterPro" id="IPR051829">
    <property type="entry name" value="Multiheme_Cytochr_ET"/>
</dbReference>
<dbReference type="InterPro" id="IPR054337">
    <property type="entry name" value="Mtrc-MtrF-like_dom_II/IV"/>
</dbReference>
<dbReference type="Pfam" id="PF22113">
    <property type="entry name" value="Mtrc-MtrF_II-IV_dom"/>
    <property type="match status" value="2"/>
</dbReference>
<reference evidence="4 5" key="2">
    <citation type="journal article" date="2021" name="Int. J. Syst. Evol. Microbiol.">
        <title>Isolation and Polyphasic Characterization of Desulfuromonas versatilis sp. Nov., an Electrogenic Bacteria Capable of Versatile Metabolism Isolated from a Graphene Oxide-Reducing Enrichment Culture.</title>
        <authorList>
            <person name="Xie L."/>
            <person name="Yoshida N."/>
            <person name="Ishii S."/>
            <person name="Meng L."/>
        </authorList>
    </citation>
    <scope>NUCLEOTIDE SEQUENCE [LARGE SCALE GENOMIC DNA]</scope>
    <source>
        <strain evidence="4 5">NIT-T3</strain>
    </source>
</reference>
<sequence>MKRWNVGAKLLLVAMLTATLGLAGCGDDGSQGPVGLQGAAGADGADGAAGAPGTTIVDASLQTPETLAALTPTAEVTGVTINSPPVVSFTVKDANGRGIAGLGAIRDGGVSRLIRINIAKLVPGAAGSPDSWVNYIRSGSGSPTTENNGTLVDNGDGSYVYTFSTDVTAVAAVPYEPTLTHRVAAQIGDGAVALPAMNMTFDFVPAGGIVAQRDIAMTTSCNECHGKLTVHGRRFEVKYCVTCHNPDLTAGAGDMTTMVHKIHMGAYLANGYSLGGHDYSGVVYPMNTFSSAEGLKNCAKCHSGADAATPQGDNWKTRPSRVACGSCHDAIDFAAGTGHLAQTNDSSCASCHVGTGSSIDIEIAHRTVVSTENNPEVPAWAKILQYEIASVSLADTATANQKQATVRFRVLAKQLSTDTFAPVNLNNLASVGATAQNLSFRLIWAAPQAAPADVLDGPAIAAPADWNNAFGAGRSYFDGAVDTTLDAFDQPVSVNLSTVLAGLTQDAEGYYTANLNYNLSAQAFAAVNASSMRAIGLEGGLTMTNPNTGAGVLILGKSLIVGEGSSVANGETTNTARRQVVNMDRCNACHEWLGFHGSQARNNNPDYCVACHNAEITNSGRGTANGVTYGEFSNNLKDMVHAIHGAEKRTLPFDFVRGNISATTGGQGVHLFGEVDFLGRAADCSACHDPGTFLPEAVPANAIWSTLQAAPTTAVTNFVPEANLRMAPISSACFACHDSAAAENHMAANVAFTRNGPTETCVTCHGEGRSADVQEVH</sequence>
<reference evidence="4 5" key="1">
    <citation type="journal article" date="2016" name="C (Basel)">
        <title>Selective Growth of and Electricity Production by Marine Exoelectrogenic Bacteria in Self-Aggregated Hydrogel of Microbially Reduced Graphene Oxide.</title>
        <authorList>
            <person name="Yoshida N."/>
            <person name="Goto Y."/>
            <person name="Miyata Y."/>
        </authorList>
    </citation>
    <scope>NUCLEOTIDE SEQUENCE [LARGE SCALE GENOMIC DNA]</scope>
    <source>
        <strain evidence="4 5">NIT-T3</strain>
    </source>
</reference>
<dbReference type="RefSeq" id="WP_221250159.1">
    <property type="nucleotide sequence ID" value="NZ_AP024355.1"/>
</dbReference>
<evidence type="ECO:0000259" key="3">
    <source>
        <dbReference type="Pfam" id="PF22113"/>
    </source>
</evidence>
<feature type="signal peptide" evidence="2">
    <location>
        <begin position="1"/>
        <end position="23"/>
    </location>
</feature>
<evidence type="ECO:0000256" key="2">
    <source>
        <dbReference type="SAM" id="SignalP"/>
    </source>
</evidence>
<feature type="domain" description="Outer membrane cytochrome MtrC/MtrF-like" evidence="3">
    <location>
        <begin position="578"/>
        <end position="777"/>
    </location>
</feature>
<dbReference type="InterPro" id="IPR036280">
    <property type="entry name" value="Multihaem_cyt_sf"/>
</dbReference>
<feature type="chain" id="PRO_5046335713" evidence="2">
    <location>
        <begin position="24"/>
        <end position="777"/>
    </location>
</feature>
<evidence type="ECO:0000313" key="5">
    <source>
        <dbReference type="Proteomes" id="UP001319827"/>
    </source>
</evidence>
<organism evidence="4 5">
    <name type="scientific">Desulfuromonas versatilis</name>
    <dbReference type="NCBI Taxonomy" id="2802975"/>
    <lineage>
        <taxon>Bacteria</taxon>
        <taxon>Pseudomonadati</taxon>
        <taxon>Thermodesulfobacteriota</taxon>
        <taxon>Desulfuromonadia</taxon>
        <taxon>Desulfuromonadales</taxon>
        <taxon>Desulfuromonadaceae</taxon>
        <taxon>Desulfuromonas</taxon>
    </lineage>
</organism>
<accession>A0ABM8I0A2</accession>
<proteinExistence type="predicted"/>
<name>A0ABM8I0A2_9BACT</name>
<dbReference type="Proteomes" id="UP001319827">
    <property type="component" value="Chromosome"/>
</dbReference>
<dbReference type="Gene3D" id="1.10.720.180">
    <property type="match status" value="2"/>
</dbReference>
<dbReference type="NCBIfam" id="TIGR03507">
    <property type="entry name" value="decahem_SO1788"/>
    <property type="match status" value="1"/>
</dbReference>
<gene>
    <name evidence="4" type="ORF">DESUT3_38460</name>
</gene>
<keyword evidence="1 2" id="KW-0732">Signal</keyword>
<dbReference type="PROSITE" id="PS51257">
    <property type="entry name" value="PROKAR_LIPOPROTEIN"/>
    <property type="match status" value="1"/>
</dbReference>
<dbReference type="InterPro" id="IPR020014">
    <property type="entry name" value="Decahaem_cyt-c_OmcA/MtrC"/>
</dbReference>
<evidence type="ECO:0000313" key="4">
    <source>
        <dbReference type="EMBL" id="BCR06777.1"/>
    </source>
</evidence>
<evidence type="ECO:0000256" key="1">
    <source>
        <dbReference type="ARBA" id="ARBA00022729"/>
    </source>
</evidence>
<protein>
    <submittedName>
        <fullName evidence="4">C-type cytochrome</fullName>
    </submittedName>
</protein>
<keyword evidence="5" id="KW-1185">Reference proteome</keyword>
<dbReference type="SUPFAM" id="SSF48695">
    <property type="entry name" value="Multiheme cytochromes"/>
    <property type="match status" value="1"/>
</dbReference>
<dbReference type="PANTHER" id="PTHR35038:SF6">
    <property type="entry name" value="SURFACE LOCALIZED DECAHEME CYTOCHROME C LIPOPROTEIN"/>
    <property type="match status" value="1"/>
</dbReference>
<dbReference type="EMBL" id="AP024355">
    <property type="protein sequence ID" value="BCR06777.1"/>
    <property type="molecule type" value="Genomic_DNA"/>
</dbReference>
<dbReference type="Gene3D" id="1.20.5.320">
    <property type="entry name" value="6-Phosphogluconate Dehydrogenase, domain 3"/>
    <property type="match status" value="1"/>
</dbReference>
<feature type="domain" description="Outer membrane cytochrome MtrC/MtrF-like" evidence="3">
    <location>
        <begin position="213"/>
        <end position="365"/>
    </location>
</feature>
<dbReference type="PANTHER" id="PTHR35038">
    <property type="entry name" value="DISSIMILATORY SULFITE REDUCTASE SIRA"/>
    <property type="match status" value="1"/>
</dbReference>